<dbReference type="EMBL" id="OAOQ01000010">
    <property type="protein sequence ID" value="SNX71547.1"/>
    <property type="molecule type" value="Genomic_DNA"/>
</dbReference>
<dbReference type="CDD" id="cd00882">
    <property type="entry name" value="Ras_like_GTPase"/>
    <property type="match status" value="1"/>
</dbReference>
<proteinExistence type="predicted"/>
<feature type="domain" description="Dynamin N-terminal" evidence="6">
    <location>
        <begin position="89"/>
        <end position="300"/>
    </location>
</feature>
<organism evidence="7 8">
    <name type="scientific">Cereibacter ovatus</name>
    <dbReference type="NCBI Taxonomy" id="439529"/>
    <lineage>
        <taxon>Bacteria</taxon>
        <taxon>Pseudomonadati</taxon>
        <taxon>Pseudomonadota</taxon>
        <taxon>Alphaproteobacteria</taxon>
        <taxon>Rhodobacterales</taxon>
        <taxon>Paracoccaceae</taxon>
        <taxon>Cereibacter</taxon>
    </lineage>
</organism>
<evidence type="ECO:0000313" key="7">
    <source>
        <dbReference type="EMBL" id="SNX71547.1"/>
    </source>
</evidence>
<dbReference type="GO" id="GO:0016020">
    <property type="term" value="C:membrane"/>
    <property type="evidence" value="ECO:0007669"/>
    <property type="project" value="UniProtKB-SubCell"/>
</dbReference>
<evidence type="ECO:0000313" key="8">
    <source>
        <dbReference type="Proteomes" id="UP000219467"/>
    </source>
</evidence>
<evidence type="ECO:0000256" key="2">
    <source>
        <dbReference type="ARBA" id="ARBA00022741"/>
    </source>
</evidence>
<evidence type="ECO:0000256" key="1">
    <source>
        <dbReference type="ARBA" id="ARBA00004370"/>
    </source>
</evidence>
<keyword evidence="8" id="KW-1185">Reference proteome</keyword>
<dbReference type="Gene3D" id="3.40.50.300">
    <property type="entry name" value="P-loop containing nucleotide triphosphate hydrolases"/>
    <property type="match status" value="2"/>
</dbReference>
<keyword evidence="4" id="KW-0342">GTP-binding</keyword>
<dbReference type="PANTHER" id="PTHR10465:SF0">
    <property type="entry name" value="SARCALUMENIN"/>
    <property type="match status" value="1"/>
</dbReference>
<keyword evidence="3" id="KW-0378">Hydrolase</keyword>
<dbReference type="SUPFAM" id="SSF52540">
    <property type="entry name" value="P-loop containing nucleoside triphosphate hydrolases"/>
    <property type="match status" value="1"/>
</dbReference>
<dbReference type="Proteomes" id="UP000219467">
    <property type="component" value="Unassembled WGS sequence"/>
</dbReference>
<dbReference type="InterPro" id="IPR027417">
    <property type="entry name" value="P-loop_NTPase"/>
</dbReference>
<comment type="subcellular location">
    <subcellularLocation>
        <location evidence="1">Membrane</location>
    </subcellularLocation>
</comment>
<evidence type="ECO:0000256" key="5">
    <source>
        <dbReference type="ARBA" id="ARBA00023136"/>
    </source>
</evidence>
<dbReference type="InterPro" id="IPR045063">
    <property type="entry name" value="Dynamin_N"/>
</dbReference>
<evidence type="ECO:0000259" key="6">
    <source>
        <dbReference type="Pfam" id="PF00350"/>
    </source>
</evidence>
<reference evidence="8" key="1">
    <citation type="submission" date="2017-08" db="EMBL/GenBank/DDBJ databases">
        <authorList>
            <person name="Varghese N."/>
            <person name="Submissions S."/>
        </authorList>
    </citation>
    <scope>NUCLEOTIDE SEQUENCE [LARGE SCALE GENOMIC DNA]</scope>
    <source>
        <strain evidence="8">JA234</strain>
    </source>
</reference>
<sequence length="694" mass="75322">MPPDGTRRWRVACQATDCWVWGLDVRDFAERDDVVPPGNPEGFGELEACWDGLNRIRAALADLSADAAPTLRAELERIVERIDAFEPSVSILGQVKAGKSTLLNAMLGQPGLLPSDVNPWTSVITNVHLNSPRRPADIRALFRFFDALEWDRLVTTGGRLGEMAQRAGFAAEADQIRSQVMQMRAATEGRLGSAFEDLLGTSHAFPILSREVIDRYICYGDAGDDRGRAQGFYADITKTADLYIDLPGYPKNLCIRDTPGVNDTFMMREQITINAISESRVCVIVLSAHQALSTMDMALLRIIGNVEAREILIFVNRIDELPDPVAQTVEIEASIRRTLARAGVGEGLTILFGSAHWAMRSLEDTCDALPADSRHALARWAAARADCAPADLFGPRLRQIAYDASGVPDLHRAVARRVVEGPGRAMLADIQSVAGNVISEVETVDIVARSGGLAAAEIDRAAIEARAAAIGRACDDRLRTVAADSAAALTERLRRAQDQFVDGAIGSLAAHIAAYGEAEGWRCDPTTLRMMIRSAYMTACKTLRSGLTDAATEAAEAYGRLICQDLRVPEGSVAIHLPTGPAPHAPGIIAQTIALDMQTSWWRRFFLRRGSPEDRARRYRAVILAETNPLIEDVGGETFAAFAGQVTAAGRDFCTRQEDFVRAVLDAMQRPATDESLLAGMAQALDDMSNRGAA</sequence>
<accession>A0A285CVG1</accession>
<dbReference type="PANTHER" id="PTHR10465">
    <property type="entry name" value="TRANSMEMBRANE GTPASE FZO1"/>
    <property type="match status" value="1"/>
</dbReference>
<keyword evidence="2" id="KW-0547">Nucleotide-binding</keyword>
<dbReference type="InterPro" id="IPR027094">
    <property type="entry name" value="Mitofusin_fam"/>
</dbReference>
<gene>
    <name evidence="7" type="ORF">SAMN05878503_11025</name>
</gene>
<keyword evidence="5" id="KW-0472">Membrane</keyword>
<evidence type="ECO:0000256" key="3">
    <source>
        <dbReference type="ARBA" id="ARBA00022801"/>
    </source>
</evidence>
<name>A0A285CVG1_9RHOB</name>
<dbReference type="GO" id="GO:0005525">
    <property type="term" value="F:GTP binding"/>
    <property type="evidence" value="ECO:0007669"/>
    <property type="project" value="UniProtKB-KW"/>
</dbReference>
<dbReference type="Pfam" id="PF00350">
    <property type="entry name" value="Dynamin_N"/>
    <property type="match status" value="1"/>
</dbReference>
<dbReference type="AlphaFoldDB" id="A0A285CVG1"/>
<protein>
    <submittedName>
        <fullName evidence="7">Dynamin family protein</fullName>
    </submittedName>
</protein>
<dbReference type="GO" id="GO:0003924">
    <property type="term" value="F:GTPase activity"/>
    <property type="evidence" value="ECO:0007669"/>
    <property type="project" value="InterPro"/>
</dbReference>
<evidence type="ECO:0000256" key="4">
    <source>
        <dbReference type="ARBA" id="ARBA00023134"/>
    </source>
</evidence>